<evidence type="ECO:0000313" key="9">
    <source>
        <dbReference type="EMBL" id="OUS49363.1"/>
    </source>
</evidence>
<evidence type="ECO:0000259" key="8">
    <source>
        <dbReference type="PROSITE" id="PS50011"/>
    </source>
</evidence>
<dbReference type="SMART" id="SM00220">
    <property type="entry name" value="S_TKc"/>
    <property type="match status" value="1"/>
</dbReference>
<dbReference type="EMBL" id="KZ155771">
    <property type="protein sequence ID" value="OUS49363.1"/>
    <property type="molecule type" value="Genomic_DNA"/>
</dbReference>
<keyword evidence="7" id="KW-1133">Transmembrane helix</keyword>
<protein>
    <submittedName>
        <fullName evidence="9">U4/U6-associated splicing factor PRP4</fullName>
    </submittedName>
</protein>
<keyword evidence="5" id="KW-0067">ATP-binding</keyword>
<dbReference type="GO" id="GO:0004674">
    <property type="term" value="F:protein serine/threonine kinase activity"/>
    <property type="evidence" value="ECO:0007669"/>
    <property type="project" value="UniProtKB-KW"/>
</dbReference>
<dbReference type="AlphaFoldDB" id="A0A1Y5IMJ8"/>
<accession>A0A1Y5IMJ8</accession>
<dbReference type="GO" id="GO:0005524">
    <property type="term" value="F:ATP binding"/>
    <property type="evidence" value="ECO:0007669"/>
    <property type="project" value="UniProtKB-KW"/>
</dbReference>
<dbReference type="InterPro" id="IPR000719">
    <property type="entry name" value="Prot_kinase_dom"/>
</dbReference>
<evidence type="ECO:0000256" key="5">
    <source>
        <dbReference type="ARBA" id="ARBA00022840"/>
    </source>
</evidence>
<feature type="compositionally biased region" description="Basic and acidic residues" evidence="6">
    <location>
        <begin position="177"/>
        <end position="202"/>
    </location>
</feature>
<proteinExistence type="predicted"/>
<keyword evidence="2" id="KW-0808">Transferase</keyword>
<dbReference type="PROSITE" id="PS50011">
    <property type="entry name" value="PROTEIN_KINASE_DOM"/>
    <property type="match status" value="1"/>
</dbReference>
<sequence>MGVNALRADEDALRTTLEFLRRHNLTECEKALAREMAREDGGASGGMDYGDVEETTSEEASDSEDEEESKWSASTLRRLRSVDVSGRAMVTIAEEMEEKRAKEERRASTVSNVEPFDELDGTRTHEEALAMWRARGDASCEYEDDDDEGFERCFVPRHEVWKYVVDSFVATEVKLEGEPDDDGHVHFKSAEGDGKTPTEGDAKTPTLDRPGSFTFGDGPSESEIADGNTTPLPSGWTDPTHSAYDAFHLKVYHKASKTGFETSKEFVVKYGDVVANRYRIAEGIGRAAFSKTVRAQDLQTNKAVCLKIIKNNKDCVDQGLDEIKLLKMLNDKDPKDEQGILRMLDFFYFKEHLFIVSELLRANLYEFQKYDLETTPTPYFSLARIQRVAKQVLKSLVFVHDFNLIHCDLKPENILMKSYADCTVKIIDFGSSCFTTDVIGTYAQSRAYRAPEVIIGTQYSQKVDVWSLGCILAEIYSGRVLFCNNSVSGLLARVVSVRGPFDPKMLAQGTQSQKYFTKQGFLYELDEMSGSLTILRPKRTSLRRRIGSDDEDLVDFLERLLCVDPERRASAAEALAHPWLSKVFVRVAISRARAIPSPVSVARARTFPPVIISVSVSIATIASIIVVISIAAIVVISSTARARGPSADVRCK</sequence>
<dbReference type="PANTHER" id="PTHR24058:SF124">
    <property type="entry name" value="PROTEIN KINASE SUPERFAMILY PROTEIN"/>
    <property type="match status" value="1"/>
</dbReference>
<feature type="domain" description="Protein kinase" evidence="8">
    <location>
        <begin position="278"/>
        <end position="580"/>
    </location>
</feature>
<evidence type="ECO:0000256" key="4">
    <source>
        <dbReference type="ARBA" id="ARBA00022777"/>
    </source>
</evidence>
<reference evidence="9" key="1">
    <citation type="submission" date="2017-04" db="EMBL/GenBank/DDBJ databases">
        <title>Population genomics of picophytoplankton unveils novel chromosome hypervariability.</title>
        <authorList>
            <consortium name="DOE Joint Genome Institute"/>
            <person name="Blanc-Mathieu R."/>
            <person name="Krasovec M."/>
            <person name="Hebrard M."/>
            <person name="Yau S."/>
            <person name="Desgranges E."/>
            <person name="Martin J."/>
            <person name="Schackwitz W."/>
            <person name="Kuo A."/>
            <person name="Salin G."/>
            <person name="Donnadieu C."/>
            <person name="Desdevises Y."/>
            <person name="Sanchez-Ferandin S."/>
            <person name="Moreau H."/>
            <person name="Rivals E."/>
            <person name="Grigoriev I.V."/>
            <person name="Grimsley N."/>
            <person name="Eyre-Walker A."/>
            <person name="Piganeau G."/>
        </authorList>
    </citation>
    <scope>NUCLEOTIDE SEQUENCE [LARGE SCALE GENOMIC DNA]</scope>
    <source>
        <strain evidence="9">RCC 1115</strain>
    </source>
</reference>
<name>A0A1Y5IMJ8_OSTTA</name>
<evidence type="ECO:0000256" key="6">
    <source>
        <dbReference type="SAM" id="MobiDB-lite"/>
    </source>
</evidence>
<dbReference type="InterPro" id="IPR050494">
    <property type="entry name" value="Ser_Thr_dual-spec_kinase"/>
</dbReference>
<dbReference type="Proteomes" id="UP000195557">
    <property type="component" value="Unassembled WGS sequence"/>
</dbReference>
<keyword evidence="1" id="KW-0723">Serine/threonine-protein kinase</keyword>
<dbReference type="Pfam" id="PF00069">
    <property type="entry name" value="Pkinase"/>
    <property type="match status" value="1"/>
</dbReference>
<evidence type="ECO:0000256" key="7">
    <source>
        <dbReference type="SAM" id="Phobius"/>
    </source>
</evidence>
<organism evidence="9">
    <name type="scientific">Ostreococcus tauri</name>
    <name type="common">Marine green alga</name>
    <dbReference type="NCBI Taxonomy" id="70448"/>
    <lineage>
        <taxon>Eukaryota</taxon>
        <taxon>Viridiplantae</taxon>
        <taxon>Chlorophyta</taxon>
        <taxon>Mamiellophyceae</taxon>
        <taxon>Mamiellales</taxon>
        <taxon>Bathycoccaceae</taxon>
        <taxon>Ostreococcus</taxon>
    </lineage>
</organism>
<dbReference type="InterPro" id="IPR008271">
    <property type="entry name" value="Ser/Thr_kinase_AS"/>
</dbReference>
<keyword evidence="7" id="KW-0812">Transmembrane</keyword>
<dbReference type="PROSITE" id="PS00108">
    <property type="entry name" value="PROTEIN_KINASE_ST"/>
    <property type="match status" value="1"/>
</dbReference>
<dbReference type="Gene3D" id="3.30.200.20">
    <property type="entry name" value="Phosphorylase Kinase, domain 1"/>
    <property type="match status" value="1"/>
</dbReference>
<evidence type="ECO:0000256" key="2">
    <source>
        <dbReference type="ARBA" id="ARBA00022679"/>
    </source>
</evidence>
<evidence type="ECO:0000256" key="3">
    <source>
        <dbReference type="ARBA" id="ARBA00022741"/>
    </source>
</evidence>
<keyword evidence="7" id="KW-0472">Membrane</keyword>
<dbReference type="eggNOG" id="KOG0667">
    <property type="taxonomic scope" value="Eukaryota"/>
</dbReference>
<feature type="transmembrane region" description="Helical" evidence="7">
    <location>
        <begin position="610"/>
        <end position="636"/>
    </location>
</feature>
<dbReference type="SUPFAM" id="SSF56112">
    <property type="entry name" value="Protein kinase-like (PK-like)"/>
    <property type="match status" value="1"/>
</dbReference>
<keyword evidence="3" id="KW-0547">Nucleotide-binding</keyword>
<keyword evidence="4" id="KW-0418">Kinase</keyword>
<dbReference type="InterPro" id="IPR011009">
    <property type="entry name" value="Kinase-like_dom_sf"/>
</dbReference>
<gene>
    <name evidence="9" type="ORF">BE221DRAFT_65454</name>
</gene>
<dbReference type="CDD" id="cd14133">
    <property type="entry name" value="PKc_DYRK_like"/>
    <property type="match status" value="1"/>
</dbReference>
<feature type="region of interest" description="Disordered" evidence="6">
    <location>
        <begin position="36"/>
        <end position="74"/>
    </location>
</feature>
<feature type="region of interest" description="Disordered" evidence="6">
    <location>
        <begin position="177"/>
        <end position="232"/>
    </location>
</feature>
<dbReference type="PANTHER" id="PTHR24058">
    <property type="entry name" value="DUAL SPECIFICITY PROTEIN KINASE"/>
    <property type="match status" value="1"/>
</dbReference>
<dbReference type="Gene3D" id="1.10.510.10">
    <property type="entry name" value="Transferase(Phosphotransferase) domain 1"/>
    <property type="match status" value="1"/>
</dbReference>
<evidence type="ECO:0000256" key="1">
    <source>
        <dbReference type="ARBA" id="ARBA00022527"/>
    </source>
</evidence>
<feature type="compositionally biased region" description="Acidic residues" evidence="6">
    <location>
        <begin position="50"/>
        <end position="68"/>
    </location>
</feature>